<feature type="transmembrane region" description="Helical" evidence="6">
    <location>
        <begin position="7"/>
        <end position="25"/>
    </location>
</feature>
<keyword evidence="4 6" id="KW-1133">Transmembrane helix</keyword>
<feature type="transmembrane region" description="Helical" evidence="6">
    <location>
        <begin position="212"/>
        <end position="235"/>
    </location>
</feature>
<feature type="transmembrane region" description="Helical" evidence="6">
    <location>
        <begin position="247"/>
        <end position="269"/>
    </location>
</feature>
<proteinExistence type="predicted"/>
<dbReference type="Proteomes" id="UP000234639">
    <property type="component" value="Unassembled WGS sequence"/>
</dbReference>
<feature type="transmembrane region" description="Helical" evidence="6">
    <location>
        <begin position="169"/>
        <end position="192"/>
    </location>
</feature>
<comment type="caution">
    <text evidence="7">The sequence shown here is derived from an EMBL/GenBank/DDBJ whole genome shotgun (WGS) entry which is preliminary data.</text>
</comment>
<feature type="transmembrane region" description="Helical" evidence="6">
    <location>
        <begin position="37"/>
        <end position="57"/>
    </location>
</feature>
<dbReference type="InterPro" id="IPR000175">
    <property type="entry name" value="Na/ntran_symport"/>
</dbReference>
<keyword evidence="3 6" id="KW-0812">Transmembrane</keyword>
<accession>A0A2I1N963</accession>
<evidence type="ECO:0000256" key="4">
    <source>
        <dbReference type="ARBA" id="ARBA00022989"/>
    </source>
</evidence>
<dbReference type="PANTHER" id="PTHR42948:SF1">
    <property type="entry name" value="TRANSPORTER"/>
    <property type="match status" value="1"/>
</dbReference>
<dbReference type="RefSeq" id="WP_101637592.1">
    <property type="nucleotide sequence ID" value="NZ_PKHU01000006.1"/>
</dbReference>
<feature type="transmembrane region" description="Helical" evidence="6">
    <location>
        <begin position="138"/>
        <end position="157"/>
    </location>
</feature>
<dbReference type="PANTHER" id="PTHR42948">
    <property type="entry name" value="TRANSPORTER"/>
    <property type="match status" value="1"/>
</dbReference>
<gene>
    <name evidence="7" type="ORF">CYJ41_07310</name>
</gene>
<evidence type="ECO:0000256" key="6">
    <source>
        <dbReference type="SAM" id="Phobius"/>
    </source>
</evidence>
<dbReference type="NCBIfam" id="NF037979">
    <property type="entry name" value="Na_transp"/>
    <property type="match status" value="1"/>
</dbReference>
<dbReference type="AlphaFoldDB" id="A0A2I1N963"/>
<dbReference type="PROSITE" id="PS50267">
    <property type="entry name" value="NA_NEUROTRAN_SYMP_3"/>
    <property type="match status" value="1"/>
</dbReference>
<dbReference type="PRINTS" id="PR00176">
    <property type="entry name" value="NANEUSMPORT"/>
</dbReference>
<dbReference type="GO" id="GO:0016020">
    <property type="term" value="C:membrane"/>
    <property type="evidence" value="ECO:0007669"/>
    <property type="project" value="UniProtKB-SubCell"/>
</dbReference>
<evidence type="ECO:0000313" key="8">
    <source>
        <dbReference type="Proteomes" id="UP000234639"/>
    </source>
</evidence>
<dbReference type="Pfam" id="PF00209">
    <property type="entry name" value="SNF"/>
    <property type="match status" value="2"/>
</dbReference>
<dbReference type="InterPro" id="IPR037272">
    <property type="entry name" value="SNS_sf"/>
</dbReference>
<feature type="transmembrane region" description="Helical" evidence="6">
    <location>
        <begin position="381"/>
        <end position="402"/>
    </location>
</feature>
<evidence type="ECO:0000256" key="5">
    <source>
        <dbReference type="ARBA" id="ARBA00023136"/>
    </source>
</evidence>
<feature type="transmembrane region" description="Helical" evidence="6">
    <location>
        <begin position="86"/>
        <end position="118"/>
    </location>
</feature>
<sequence length="446" mass="49409">MREEFSKIGFILSVVGGAVGLGNAWKFPTLVGVNGGFAFVLLYLLITITIGFAIFLAEIYMGKSSKKDPVNAYKTLAPNNKEKWKFAGFTMVSGILVLSFYLVILGWVIRYIFISLFALPKDIDSARAMFESFVGNDLLGSIFFFFIAFILTILVVSKGVKSGIEKLNVYAMPTLFILLVLMLLYSVSFDGFKEAFKFLFYADFSKLSVDSLLTALGLSFFTLCLGVGCILTYAASLGDNVNPVTSSFYIVLINIAIGLMMGLIVFTFVFEYHGDPTQQGVGLVFFSLITLFAKLGIVGNILSFLFFLSLFFAGITSAISMIEPFTFYLINEYKFSRKKALCYLGCFVFILGSLCIMSLNLNFSQALNFGGKSFFDILDFASSNVGLPVGAILSAIFVGFVIPKEKVKGFFMPFMKKEIIFEIWYFMLKFVAPIAILIIAINQILS</sequence>
<name>A0A2I1N963_9BACT</name>
<feature type="transmembrane region" description="Helical" evidence="6">
    <location>
        <begin position="289"/>
        <end position="319"/>
    </location>
</feature>
<dbReference type="CDD" id="cd10336">
    <property type="entry name" value="SLC6sbd_Tyt1-Like"/>
    <property type="match status" value="1"/>
</dbReference>
<dbReference type="SUPFAM" id="SSF161070">
    <property type="entry name" value="SNF-like"/>
    <property type="match status" value="1"/>
</dbReference>
<evidence type="ECO:0000256" key="1">
    <source>
        <dbReference type="ARBA" id="ARBA00004141"/>
    </source>
</evidence>
<evidence type="ECO:0000256" key="3">
    <source>
        <dbReference type="ARBA" id="ARBA00022692"/>
    </source>
</evidence>
<evidence type="ECO:0000256" key="2">
    <source>
        <dbReference type="ARBA" id="ARBA00022448"/>
    </source>
</evidence>
<keyword evidence="5 6" id="KW-0472">Membrane</keyword>
<evidence type="ECO:0000313" key="7">
    <source>
        <dbReference type="EMBL" id="PKZ28902.1"/>
    </source>
</evidence>
<keyword evidence="2" id="KW-0813">Transport</keyword>
<protein>
    <submittedName>
        <fullName evidence="7">Sodium-dependent transporter</fullName>
    </submittedName>
</protein>
<dbReference type="InterPro" id="IPR047218">
    <property type="entry name" value="YocR/YhdH-like"/>
</dbReference>
<dbReference type="EMBL" id="PKHU01000006">
    <property type="protein sequence ID" value="PKZ28902.1"/>
    <property type="molecule type" value="Genomic_DNA"/>
</dbReference>
<organism evidence="7 8">
    <name type="scientific">Campylobacter ureolyticus</name>
    <dbReference type="NCBI Taxonomy" id="827"/>
    <lineage>
        <taxon>Bacteria</taxon>
        <taxon>Pseudomonadati</taxon>
        <taxon>Campylobacterota</taxon>
        <taxon>Epsilonproteobacteria</taxon>
        <taxon>Campylobacterales</taxon>
        <taxon>Campylobacteraceae</taxon>
        <taxon>Campylobacter</taxon>
    </lineage>
</organism>
<feature type="transmembrane region" description="Helical" evidence="6">
    <location>
        <begin position="340"/>
        <end position="361"/>
    </location>
</feature>
<feature type="transmembrane region" description="Helical" evidence="6">
    <location>
        <begin position="423"/>
        <end position="445"/>
    </location>
</feature>
<reference evidence="7 8" key="1">
    <citation type="submission" date="2017-12" db="EMBL/GenBank/DDBJ databases">
        <title>Phylogenetic diversity of female urinary microbiome.</title>
        <authorList>
            <person name="Thomas-White K."/>
            <person name="Wolfe A.J."/>
        </authorList>
    </citation>
    <scope>NUCLEOTIDE SEQUENCE [LARGE SCALE GENOMIC DNA]</scope>
    <source>
        <strain evidence="7 8">UMB0112</strain>
    </source>
</reference>
<comment type="subcellular location">
    <subcellularLocation>
        <location evidence="1">Membrane</location>
        <topology evidence="1">Multi-pass membrane protein</topology>
    </subcellularLocation>
</comment>